<proteinExistence type="predicted"/>
<feature type="domain" description="Na+-translocating membrane potential-generating system MpsC" evidence="1">
    <location>
        <begin position="141"/>
        <end position="227"/>
    </location>
</feature>
<gene>
    <name evidence="2" type="ORF">GLW07_16025</name>
</gene>
<accession>A0A845F2H7</accession>
<dbReference type="AlphaFoldDB" id="A0A845F2H7"/>
<evidence type="ECO:0000313" key="2">
    <source>
        <dbReference type="EMBL" id="MYL64867.1"/>
    </source>
</evidence>
<name>A0A845F2H7_9BACL</name>
<dbReference type="InterPro" id="IPR018745">
    <property type="entry name" value="MpsC"/>
</dbReference>
<sequence length="230" mass="26888">MERKSNEADIASYVGKLLRDNFGKGPSSVYVSIQEPYMTIYFRDFLAPMERVLVDQKEDMRVEETRDLLIQGLLPEIKASIRVMTGIEIQSFYHDWSLQNRSGVIVGVMNNINEMEDKALPEYDKKERVHEEIIRVSMLAEKAPEKVDSCMLNDRTLVVLRDGILVRIEKELIRDGFEEQLKLSKRRLEKSLLHDQQFESILSTKVEDIFVDWDFNLDKSYITLILKPNK</sequence>
<evidence type="ECO:0000313" key="3">
    <source>
        <dbReference type="Proteomes" id="UP000447833"/>
    </source>
</evidence>
<organism evidence="2 3">
    <name type="scientific">Guptibacillus hwajinpoensis</name>
    <dbReference type="NCBI Taxonomy" id="208199"/>
    <lineage>
        <taxon>Bacteria</taxon>
        <taxon>Bacillati</taxon>
        <taxon>Bacillota</taxon>
        <taxon>Bacilli</taxon>
        <taxon>Bacillales</taxon>
        <taxon>Guptibacillaceae</taxon>
        <taxon>Guptibacillus</taxon>
    </lineage>
</organism>
<comment type="caution">
    <text evidence="2">The sequence shown here is derived from an EMBL/GenBank/DDBJ whole genome shotgun (WGS) entry which is preliminary data.</text>
</comment>
<dbReference type="RefSeq" id="WP_160920272.1">
    <property type="nucleotide sequence ID" value="NZ_WMEY01000005.1"/>
</dbReference>
<dbReference type="EMBL" id="WMEY01000005">
    <property type="protein sequence ID" value="MYL64867.1"/>
    <property type="molecule type" value="Genomic_DNA"/>
</dbReference>
<dbReference type="Proteomes" id="UP000447833">
    <property type="component" value="Unassembled WGS sequence"/>
</dbReference>
<evidence type="ECO:0000259" key="1">
    <source>
        <dbReference type="Pfam" id="PF10057"/>
    </source>
</evidence>
<dbReference type="Pfam" id="PF10057">
    <property type="entry name" value="MpsC"/>
    <property type="match status" value="2"/>
</dbReference>
<reference evidence="2 3" key="1">
    <citation type="submission" date="2019-11" db="EMBL/GenBank/DDBJ databases">
        <title>Genome sequences of 17 halophilic strains isolated from different environments.</title>
        <authorList>
            <person name="Furrow R.E."/>
        </authorList>
    </citation>
    <scope>NUCLEOTIDE SEQUENCE [LARGE SCALE GENOMIC DNA]</scope>
    <source>
        <strain evidence="2 3">22506_14_FS</strain>
    </source>
</reference>
<protein>
    <submittedName>
        <fullName evidence="2">DUF2294 family protein</fullName>
    </submittedName>
</protein>
<feature type="domain" description="Na+-translocating membrane potential-generating system MpsC" evidence="1">
    <location>
        <begin position="3"/>
        <end position="110"/>
    </location>
</feature>